<evidence type="ECO:0000256" key="9">
    <source>
        <dbReference type="ARBA" id="ARBA00023010"/>
    </source>
</evidence>
<dbReference type="PANTHER" id="PTHR33909:SF1">
    <property type="entry name" value="SEC TRANSLOCON ACCESSORY COMPLEX SUBUNIT YAJC"/>
    <property type="match status" value="1"/>
</dbReference>
<keyword evidence="5" id="KW-1003">Cell membrane</keyword>
<evidence type="ECO:0000313" key="13">
    <source>
        <dbReference type="Proteomes" id="UP000054529"/>
    </source>
</evidence>
<dbReference type="Pfam" id="PF02699">
    <property type="entry name" value="YajC"/>
    <property type="match status" value="1"/>
</dbReference>
<evidence type="ECO:0000313" key="12">
    <source>
        <dbReference type="EMBL" id="KIE63898.1"/>
    </source>
</evidence>
<accession>A0A0C1V7T8</accession>
<evidence type="ECO:0000256" key="6">
    <source>
        <dbReference type="ARBA" id="ARBA00022692"/>
    </source>
</evidence>
<keyword evidence="9" id="KW-0811">Translocation</keyword>
<proteinExistence type="inferred from homology"/>
<evidence type="ECO:0000256" key="1">
    <source>
        <dbReference type="ARBA" id="ARBA00004162"/>
    </source>
</evidence>
<keyword evidence="4" id="KW-0813">Transport</keyword>
<dbReference type="InterPro" id="IPR003849">
    <property type="entry name" value="Preprotein_translocase_YajC"/>
</dbReference>
<name>A0A0C1V7T8_9ENTR</name>
<dbReference type="EMBL" id="AWXV01000004">
    <property type="protein sequence ID" value="KIE63898.1"/>
    <property type="molecule type" value="Genomic_DNA"/>
</dbReference>
<dbReference type="GO" id="GO:0005886">
    <property type="term" value="C:plasma membrane"/>
    <property type="evidence" value="ECO:0007669"/>
    <property type="project" value="UniProtKB-SubCell"/>
</dbReference>
<evidence type="ECO:0000256" key="2">
    <source>
        <dbReference type="ARBA" id="ARBA00006742"/>
    </source>
</evidence>
<feature type="transmembrane region" description="Helical" evidence="11">
    <location>
        <begin position="20"/>
        <end position="40"/>
    </location>
</feature>
<organism evidence="12 13">
    <name type="scientific">Candidatus Riesia pediculischaeffi PTSU</name>
    <dbReference type="NCBI Taxonomy" id="1401651"/>
    <lineage>
        <taxon>Bacteria</taxon>
        <taxon>Pseudomonadati</taxon>
        <taxon>Pseudomonadota</taxon>
        <taxon>Gammaproteobacteria</taxon>
        <taxon>Enterobacterales</taxon>
        <taxon>Enterobacteriaceae</taxon>
        <taxon>Candidatus Riesia</taxon>
    </lineage>
</organism>
<evidence type="ECO:0000256" key="3">
    <source>
        <dbReference type="ARBA" id="ARBA00014962"/>
    </source>
</evidence>
<evidence type="ECO:0000256" key="7">
    <source>
        <dbReference type="ARBA" id="ARBA00022927"/>
    </source>
</evidence>
<dbReference type="RefSeq" id="WP_039719724.1">
    <property type="nucleotide sequence ID" value="NZ_AWXV01000004.1"/>
</dbReference>
<sequence length="112" mass="12761">MKYFVTLANASTNLNNDKDSPYSLIIMLFLFGIIFYLIIFRPQQKKSKEHERLMDSIIPGDEILTKGGLIGKVDRTCNNSDYLIVKLSDSNKIFLHKNFITSVLPKGTMDSI</sequence>
<reference evidence="12 13" key="1">
    <citation type="journal article" date="2014" name="G3 (Bethesda)">
        <title>Genome sequence of Candidatus Riesia pediculischaeffi, endosymbiont of chimpanzee lice, and genomic comparison of recently acquired endosymbionts from human and chimpanzee lice.</title>
        <authorList>
            <person name="Boyd B.M."/>
            <person name="Allen J.M."/>
            <person name="de Crecy-Lagard V."/>
            <person name="Reed D.L."/>
        </authorList>
    </citation>
    <scope>NUCLEOTIDE SEQUENCE [LARGE SCALE GENOMIC DNA]</scope>
    <source>
        <strain evidence="12 13">PTSU</strain>
    </source>
</reference>
<keyword evidence="6 11" id="KW-0812">Transmembrane</keyword>
<gene>
    <name evidence="12" type="ORF">P689_12267</name>
</gene>
<dbReference type="PRINTS" id="PR01853">
    <property type="entry name" value="YAJCTRNLCASE"/>
</dbReference>
<dbReference type="PANTHER" id="PTHR33909">
    <property type="entry name" value="SEC TRANSLOCON ACCESSORY COMPLEX SUBUNIT YAJC"/>
    <property type="match status" value="1"/>
</dbReference>
<protein>
    <recommendedName>
        <fullName evidence="3">Sec translocon accessory complex subunit YajC</fullName>
    </recommendedName>
</protein>
<dbReference type="GO" id="GO:0015031">
    <property type="term" value="P:protein transport"/>
    <property type="evidence" value="ECO:0007669"/>
    <property type="project" value="UniProtKB-KW"/>
</dbReference>
<dbReference type="AlphaFoldDB" id="A0A0C1V7T8"/>
<comment type="caution">
    <text evidence="12">The sequence shown here is derived from an EMBL/GenBank/DDBJ whole genome shotgun (WGS) entry which is preliminary data.</text>
</comment>
<comment type="subcellular location">
    <subcellularLocation>
        <location evidence="1">Cell membrane</location>
        <topology evidence="1">Single-pass membrane protein</topology>
    </subcellularLocation>
</comment>
<evidence type="ECO:0000256" key="10">
    <source>
        <dbReference type="ARBA" id="ARBA00023136"/>
    </source>
</evidence>
<dbReference type="SMART" id="SM01323">
    <property type="entry name" value="YajC"/>
    <property type="match status" value="1"/>
</dbReference>
<keyword evidence="10 11" id="KW-0472">Membrane</keyword>
<dbReference type="Proteomes" id="UP000054529">
    <property type="component" value="Unassembled WGS sequence"/>
</dbReference>
<comment type="similarity">
    <text evidence="2">Belongs to the YajC family.</text>
</comment>
<keyword evidence="8 11" id="KW-1133">Transmembrane helix</keyword>
<evidence type="ECO:0000256" key="11">
    <source>
        <dbReference type="SAM" id="Phobius"/>
    </source>
</evidence>
<evidence type="ECO:0000256" key="5">
    <source>
        <dbReference type="ARBA" id="ARBA00022475"/>
    </source>
</evidence>
<dbReference type="HOGENOM" id="CLU_116157_2_1_6"/>
<keyword evidence="7" id="KW-0653">Protein transport</keyword>
<evidence type="ECO:0000256" key="8">
    <source>
        <dbReference type="ARBA" id="ARBA00022989"/>
    </source>
</evidence>
<evidence type="ECO:0000256" key="4">
    <source>
        <dbReference type="ARBA" id="ARBA00022448"/>
    </source>
</evidence>
<dbReference type="NCBIfam" id="TIGR00739">
    <property type="entry name" value="yajC"/>
    <property type="match status" value="1"/>
</dbReference>